<sequence>MEAWIISTKHSSSSRVIPEATFRLCQCRFIVAKREPNKVLCS</sequence>
<dbReference type="EMBL" id="GGEC01058465">
    <property type="protein sequence ID" value="MBX38949.1"/>
    <property type="molecule type" value="Transcribed_RNA"/>
</dbReference>
<reference evidence="1" key="1">
    <citation type="submission" date="2018-02" db="EMBL/GenBank/DDBJ databases">
        <title>Rhizophora mucronata_Transcriptome.</title>
        <authorList>
            <person name="Meera S.P."/>
            <person name="Sreeshan A."/>
            <person name="Augustine A."/>
        </authorList>
    </citation>
    <scope>NUCLEOTIDE SEQUENCE</scope>
    <source>
        <tissue evidence="1">Leaf</tissue>
    </source>
</reference>
<name>A0A2P2N8Y2_RHIMU</name>
<proteinExistence type="predicted"/>
<protein>
    <submittedName>
        <fullName evidence="1">Uncharacterized protein</fullName>
    </submittedName>
</protein>
<organism evidence="1">
    <name type="scientific">Rhizophora mucronata</name>
    <name type="common">Asiatic mangrove</name>
    <dbReference type="NCBI Taxonomy" id="61149"/>
    <lineage>
        <taxon>Eukaryota</taxon>
        <taxon>Viridiplantae</taxon>
        <taxon>Streptophyta</taxon>
        <taxon>Embryophyta</taxon>
        <taxon>Tracheophyta</taxon>
        <taxon>Spermatophyta</taxon>
        <taxon>Magnoliopsida</taxon>
        <taxon>eudicotyledons</taxon>
        <taxon>Gunneridae</taxon>
        <taxon>Pentapetalae</taxon>
        <taxon>rosids</taxon>
        <taxon>fabids</taxon>
        <taxon>Malpighiales</taxon>
        <taxon>Rhizophoraceae</taxon>
        <taxon>Rhizophora</taxon>
    </lineage>
</organism>
<accession>A0A2P2N8Y2</accession>
<dbReference type="AlphaFoldDB" id="A0A2P2N8Y2"/>
<evidence type="ECO:0000313" key="1">
    <source>
        <dbReference type="EMBL" id="MBX38949.1"/>
    </source>
</evidence>